<name>A0A8H5CEY8_9AGAR</name>
<dbReference type="EMBL" id="JAACJM010000174">
    <property type="protein sequence ID" value="KAF5340521.1"/>
    <property type="molecule type" value="Genomic_DNA"/>
</dbReference>
<keyword evidence="6" id="KW-1185">Reference proteome</keyword>
<protein>
    <recommendedName>
        <fullName evidence="4">MYND-type domain-containing protein</fullName>
    </recommendedName>
</protein>
<sequence>MRHIPPQLPEPVDLLSAPPDSSHVLAKTSLGAIAKCLRKGGVVTDKISKSICNNWPRIQSCLTVLIGIYTKSQALNREAREFHDSLLSVASELIRSVTYYRAIADSGIPASPDWSRIHYDVFLASFDQVDVNFISVVIQGLVSCVEFTLPIEDIHTAVAVFNTAISYSGKLRRAAVAHHSVYWSIALFQKLILFRTKDEYELRDLLGAITYCIVYIDQTFHSRGHAVVGSALQNRLLLLMLRAVPLLFPEDASLHIRGVQALYFQLMDSIAAESTTLCVFESIIQIFGGRSGRRVKSRWLQLRKLVEERFLLKDAWKQIYQNSPCPQCGSTHVPMKVYRCSQCRIACFCSEKCQKNSKGGPYHTAKQCFIAFYLRNYGLAQPLDDREKIFRMFLVERGIHDHEKGCTVGREKIPRGPPFSLPVTKPLSMSISTIQSLGFGIPKNSLIRKKLFLAGFRRPYRNIQYIVTRQLEEDPEGLLHSKEATEDRDQKVDADYEMAFYEGQKELALMGFGLSAEQAKQALRTVPQ</sequence>
<feature type="domain" description="MYND-type" evidence="4">
    <location>
        <begin position="325"/>
        <end position="368"/>
    </location>
</feature>
<comment type="caution">
    <text evidence="5">The sequence shown here is derived from an EMBL/GenBank/DDBJ whole genome shotgun (WGS) entry which is preliminary data.</text>
</comment>
<evidence type="ECO:0000256" key="3">
    <source>
        <dbReference type="ARBA" id="ARBA00022833"/>
    </source>
</evidence>
<reference evidence="5 6" key="1">
    <citation type="journal article" date="2020" name="ISME J.">
        <title>Uncovering the hidden diversity of litter-decomposition mechanisms in mushroom-forming fungi.</title>
        <authorList>
            <person name="Floudas D."/>
            <person name="Bentzer J."/>
            <person name="Ahren D."/>
            <person name="Johansson T."/>
            <person name="Persson P."/>
            <person name="Tunlid A."/>
        </authorList>
    </citation>
    <scope>NUCLEOTIDE SEQUENCE [LARGE SCALE GENOMIC DNA]</scope>
    <source>
        <strain evidence="5 6">CBS 291.85</strain>
    </source>
</reference>
<dbReference type="AlphaFoldDB" id="A0A8H5CEY8"/>
<evidence type="ECO:0000259" key="4">
    <source>
        <dbReference type="PROSITE" id="PS01360"/>
    </source>
</evidence>
<dbReference type="Proteomes" id="UP000559256">
    <property type="component" value="Unassembled WGS sequence"/>
</dbReference>
<evidence type="ECO:0000313" key="5">
    <source>
        <dbReference type="EMBL" id="KAF5340521.1"/>
    </source>
</evidence>
<keyword evidence="3" id="KW-0862">Zinc</keyword>
<evidence type="ECO:0000256" key="2">
    <source>
        <dbReference type="ARBA" id="ARBA00022771"/>
    </source>
</evidence>
<dbReference type="PROSITE" id="PS01360">
    <property type="entry name" value="ZF_MYND_1"/>
    <property type="match status" value="1"/>
</dbReference>
<dbReference type="InterPro" id="IPR002893">
    <property type="entry name" value="Znf_MYND"/>
</dbReference>
<proteinExistence type="predicted"/>
<evidence type="ECO:0000313" key="6">
    <source>
        <dbReference type="Proteomes" id="UP000559256"/>
    </source>
</evidence>
<evidence type="ECO:0000256" key="1">
    <source>
        <dbReference type="ARBA" id="ARBA00022723"/>
    </source>
</evidence>
<accession>A0A8H5CEY8</accession>
<keyword evidence="1" id="KW-0479">Metal-binding</keyword>
<gene>
    <name evidence="5" type="ORF">D9758_015812</name>
</gene>
<keyword evidence="2" id="KW-0863">Zinc-finger</keyword>
<dbReference type="GO" id="GO:0008270">
    <property type="term" value="F:zinc ion binding"/>
    <property type="evidence" value="ECO:0007669"/>
    <property type="project" value="UniProtKB-KW"/>
</dbReference>
<dbReference type="OrthoDB" id="2881796at2759"/>
<organism evidence="5 6">
    <name type="scientific">Tetrapyrgos nigripes</name>
    <dbReference type="NCBI Taxonomy" id="182062"/>
    <lineage>
        <taxon>Eukaryota</taxon>
        <taxon>Fungi</taxon>
        <taxon>Dikarya</taxon>
        <taxon>Basidiomycota</taxon>
        <taxon>Agaricomycotina</taxon>
        <taxon>Agaricomycetes</taxon>
        <taxon>Agaricomycetidae</taxon>
        <taxon>Agaricales</taxon>
        <taxon>Marasmiineae</taxon>
        <taxon>Marasmiaceae</taxon>
        <taxon>Tetrapyrgos</taxon>
    </lineage>
</organism>